<dbReference type="EMBL" id="NQVE01000209">
    <property type="protein sequence ID" value="RAL38271.1"/>
    <property type="molecule type" value="Genomic_DNA"/>
</dbReference>
<keyword evidence="2" id="KW-1185">Reference proteome</keyword>
<name>A0A328D1H0_9ASTE</name>
<evidence type="ECO:0000313" key="1">
    <source>
        <dbReference type="EMBL" id="RAL38271.1"/>
    </source>
</evidence>
<dbReference type="AlphaFoldDB" id="A0A328D1H0"/>
<protein>
    <submittedName>
        <fullName evidence="1">Uncharacterized protein</fullName>
    </submittedName>
</protein>
<comment type="caution">
    <text evidence="1">The sequence shown here is derived from an EMBL/GenBank/DDBJ whole genome shotgun (WGS) entry which is preliminary data.</text>
</comment>
<evidence type="ECO:0000313" key="2">
    <source>
        <dbReference type="Proteomes" id="UP000249390"/>
    </source>
</evidence>
<reference evidence="1 2" key="1">
    <citation type="submission" date="2018-06" db="EMBL/GenBank/DDBJ databases">
        <title>The Genome of Cuscuta australis (Dodder) Provides Insight into the Evolution of Plant Parasitism.</title>
        <authorList>
            <person name="Liu H."/>
        </authorList>
    </citation>
    <scope>NUCLEOTIDE SEQUENCE [LARGE SCALE GENOMIC DNA]</scope>
    <source>
        <strain evidence="2">cv. Yunnan</strain>
        <tissue evidence="1">Vines</tissue>
    </source>
</reference>
<accession>A0A328D1H0</accession>
<sequence>MYPKLGTTGLKMKLCRRAIAEELDCRKENPRCGMAEGLDCPKAAWKSVNPRGGDRMTSKKKEEEKEDVVHNMNKLGRWPQWEAVLALEVRKESKKKI</sequence>
<proteinExistence type="predicted"/>
<gene>
    <name evidence="1" type="ORF">DM860_002249</name>
</gene>
<organism evidence="1 2">
    <name type="scientific">Cuscuta australis</name>
    <dbReference type="NCBI Taxonomy" id="267555"/>
    <lineage>
        <taxon>Eukaryota</taxon>
        <taxon>Viridiplantae</taxon>
        <taxon>Streptophyta</taxon>
        <taxon>Embryophyta</taxon>
        <taxon>Tracheophyta</taxon>
        <taxon>Spermatophyta</taxon>
        <taxon>Magnoliopsida</taxon>
        <taxon>eudicotyledons</taxon>
        <taxon>Gunneridae</taxon>
        <taxon>Pentapetalae</taxon>
        <taxon>asterids</taxon>
        <taxon>lamiids</taxon>
        <taxon>Solanales</taxon>
        <taxon>Convolvulaceae</taxon>
        <taxon>Cuscuteae</taxon>
        <taxon>Cuscuta</taxon>
        <taxon>Cuscuta subgen. Grammica</taxon>
        <taxon>Cuscuta sect. Cleistogrammica</taxon>
    </lineage>
</organism>
<dbReference type="Proteomes" id="UP000249390">
    <property type="component" value="Unassembled WGS sequence"/>
</dbReference>